<dbReference type="RefSeq" id="WP_045031779.1">
    <property type="nucleotide sequence ID" value="NZ_JRHC01000004.1"/>
</dbReference>
<accession>A0A0D8J8C0</accession>
<dbReference type="GO" id="GO:0004016">
    <property type="term" value="F:adenylate cyclase activity"/>
    <property type="evidence" value="ECO:0007669"/>
    <property type="project" value="UniProtKB-ARBA"/>
</dbReference>
<evidence type="ECO:0000313" key="3">
    <source>
        <dbReference type="EMBL" id="KJF43132.1"/>
    </source>
</evidence>
<dbReference type="PATRIC" id="fig|1544798.3.peg.3626"/>
<dbReference type="SUPFAM" id="SSF55073">
    <property type="entry name" value="Nucleotide cyclase"/>
    <property type="match status" value="1"/>
</dbReference>
<dbReference type="PROSITE" id="PS50125">
    <property type="entry name" value="GUANYLATE_CYCLASE_2"/>
    <property type="match status" value="1"/>
</dbReference>
<dbReference type="GO" id="GO:0035556">
    <property type="term" value="P:intracellular signal transduction"/>
    <property type="evidence" value="ECO:0007669"/>
    <property type="project" value="InterPro"/>
</dbReference>
<gene>
    <name evidence="3" type="ORF">LH29_17310</name>
</gene>
<feature type="transmembrane region" description="Helical" evidence="1">
    <location>
        <begin position="138"/>
        <end position="158"/>
    </location>
</feature>
<dbReference type="InterPro" id="IPR050697">
    <property type="entry name" value="Adenylyl/Guanylyl_Cyclase_3/4"/>
</dbReference>
<dbReference type="Gene3D" id="3.30.70.1230">
    <property type="entry name" value="Nucleotide cyclase"/>
    <property type="match status" value="1"/>
</dbReference>
<evidence type="ECO:0000259" key="2">
    <source>
        <dbReference type="PROSITE" id="PS50125"/>
    </source>
</evidence>
<dbReference type="Pfam" id="PF00211">
    <property type="entry name" value="Guanylate_cyc"/>
    <property type="match status" value="1"/>
</dbReference>
<feature type="transmembrane region" description="Helical" evidence="1">
    <location>
        <begin position="20"/>
        <end position="42"/>
    </location>
</feature>
<keyword evidence="1" id="KW-0812">Transmembrane</keyword>
<evidence type="ECO:0000256" key="1">
    <source>
        <dbReference type="SAM" id="Phobius"/>
    </source>
</evidence>
<dbReference type="EMBL" id="JRHC01000004">
    <property type="protein sequence ID" value="KJF43132.1"/>
    <property type="molecule type" value="Genomic_DNA"/>
</dbReference>
<dbReference type="PANTHER" id="PTHR43081">
    <property type="entry name" value="ADENYLATE CYCLASE, TERMINAL-DIFFERENTIATION SPECIFIC-RELATED"/>
    <property type="match status" value="1"/>
</dbReference>
<dbReference type="AlphaFoldDB" id="A0A0D8J8C0"/>
<comment type="caution">
    <text evidence="3">The sequence shown here is derived from an EMBL/GenBank/DDBJ whole genome shotgun (WGS) entry which is preliminary data.</text>
</comment>
<keyword evidence="1" id="KW-0472">Membrane</keyword>
<proteinExistence type="predicted"/>
<reference evidence="3 4" key="1">
    <citation type="submission" date="2014-09" db="EMBL/GenBank/DDBJ databases">
        <title>Draft Genome Sequence of Draconibacterium sp. JN14CK-3.</title>
        <authorList>
            <person name="Dong C."/>
            <person name="Lai Q."/>
            <person name="Shao Z."/>
        </authorList>
    </citation>
    <scope>NUCLEOTIDE SEQUENCE [LARGE SCALE GENOMIC DNA]</scope>
    <source>
        <strain evidence="3 4">JN14CK-3</strain>
    </source>
</reference>
<dbReference type="Proteomes" id="UP000032544">
    <property type="component" value="Unassembled WGS sequence"/>
</dbReference>
<feature type="domain" description="Guanylate cyclase" evidence="2">
    <location>
        <begin position="190"/>
        <end position="319"/>
    </location>
</feature>
<feature type="transmembrane region" description="Helical" evidence="1">
    <location>
        <begin position="62"/>
        <end position="84"/>
    </location>
</feature>
<keyword evidence="4" id="KW-1185">Reference proteome</keyword>
<dbReference type="GO" id="GO:0009190">
    <property type="term" value="P:cyclic nucleotide biosynthetic process"/>
    <property type="evidence" value="ECO:0007669"/>
    <property type="project" value="InterPro"/>
</dbReference>
<name>A0A0D8J8C0_9BACT</name>
<dbReference type="STRING" id="1544798.LH29_17310"/>
<keyword evidence="1" id="KW-1133">Transmembrane helix</keyword>
<dbReference type="OrthoDB" id="9768499at2"/>
<dbReference type="CDD" id="cd07302">
    <property type="entry name" value="CHD"/>
    <property type="match status" value="1"/>
</dbReference>
<sequence>MPKLERTYKGSVRRHQFQLLVFTLIYWNVVIRFAIFMRMLGARDDHMGDMLSKGMSFLVDEVVWSSVVISLFATLSWFTLNMVYPNLVRNLKMRKLAVGVVFLDILIFLVISILLGIVHYSVSEDLSFIESVSHLPRFLFNSTILFFLIVLFVGGYVYQLINTLLQQVGYAPLGKIMMGYYQKPREEELIFMFLDLQSSTAVAEKLGHKKYSYFIQDCFKCVSNSLLATRGRVYQFVGDEVVISWTTKRESSFKSAVDFYYLYEKALSKRREYFETHYGMMPVFTASLNVGKVMAAEVGEIKRELAFHGDVLNTAARIQKQCKRYKKKILVTSEFAVKLIKTTKEYKIEYVDLIKFFGKKNSIKIYEVHKTEN</sequence>
<dbReference type="PANTHER" id="PTHR43081:SF1">
    <property type="entry name" value="ADENYLATE CYCLASE, TERMINAL-DIFFERENTIATION SPECIFIC"/>
    <property type="match status" value="1"/>
</dbReference>
<protein>
    <recommendedName>
        <fullName evidence="2">Guanylate cyclase domain-containing protein</fullName>
    </recommendedName>
</protein>
<dbReference type="InterPro" id="IPR001054">
    <property type="entry name" value="A/G_cyclase"/>
</dbReference>
<dbReference type="InterPro" id="IPR029787">
    <property type="entry name" value="Nucleotide_cyclase"/>
</dbReference>
<organism evidence="3 4">
    <name type="scientific">Draconibacterium sediminis</name>
    <dbReference type="NCBI Taxonomy" id="1544798"/>
    <lineage>
        <taxon>Bacteria</taxon>
        <taxon>Pseudomonadati</taxon>
        <taxon>Bacteroidota</taxon>
        <taxon>Bacteroidia</taxon>
        <taxon>Marinilabiliales</taxon>
        <taxon>Prolixibacteraceae</taxon>
        <taxon>Draconibacterium</taxon>
    </lineage>
</organism>
<feature type="transmembrane region" description="Helical" evidence="1">
    <location>
        <begin position="96"/>
        <end position="118"/>
    </location>
</feature>
<evidence type="ECO:0000313" key="4">
    <source>
        <dbReference type="Proteomes" id="UP000032544"/>
    </source>
</evidence>